<keyword evidence="1" id="KW-0812">Transmembrane</keyword>
<feature type="transmembrane region" description="Helical" evidence="1">
    <location>
        <begin position="30"/>
        <end position="48"/>
    </location>
</feature>
<keyword evidence="1" id="KW-0472">Membrane</keyword>
<protein>
    <submittedName>
        <fullName evidence="2">Uncharacterized protein</fullName>
    </submittedName>
</protein>
<reference evidence="2 3" key="1">
    <citation type="submission" date="2022-05" db="EMBL/GenBank/DDBJ databases">
        <authorList>
            <consortium name="Genoscope - CEA"/>
            <person name="William W."/>
        </authorList>
    </citation>
    <scope>NUCLEOTIDE SEQUENCE [LARGE SCALE GENOMIC DNA]</scope>
</reference>
<evidence type="ECO:0000313" key="3">
    <source>
        <dbReference type="Proteomes" id="UP001159405"/>
    </source>
</evidence>
<name>A0ABN8NTX4_9CNID</name>
<keyword evidence="1" id="KW-1133">Transmembrane helix</keyword>
<organism evidence="2 3">
    <name type="scientific">Porites lobata</name>
    <dbReference type="NCBI Taxonomy" id="104759"/>
    <lineage>
        <taxon>Eukaryota</taxon>
        <taxon>Metazoa</taxon>
        <taxon>Cnidaria</taxon>
        <taxon>Anthozoa</taxon>
        <taxon>Hexacorallia</taxon>
        <taxon>Scleractinia</taxon>
        <taxon>Fungiina</taxon>
        <taxon>Poritidae</taxon>
        <taxon>Porites</taxon>
    </lineage>
</organism>
<sequence>MALAGSVYPVYYQFFPSLIQHRTRQLTHLLILRVTMEVMTTYVAFTLYKIMSNWRIKGKTIMISYYELVAMIRKLKAHIIFISETKIDSTFHIP</sequence>
<evidence type="ECO:0000256" key="1">
    <source>
        <dbReference type="SAM" id="Phobius"/>
    </source>
</evidence>
<evidence type="ECO:0000313" key="2">
    <source>
        <dbReference type="EMBL" id="CAH3122162.1"/>
    </source>
</evidence>
<keyword evidence="3" id="KW-1185">Reference proteome</keyword>
<gene>
    <name evidence="2" type="ORF">PLOB_00029471</name>
</gene>
<accession>A0ABN8NTX4</accession>
<dbReference type="EMBL" id="CALNXK010000037">
    <property type="protein sequence ID" value="CAH3122162.1"/>
    <property type="molecule type" value="Genomic_DNA"/>
</dbReference>
<proteinExistence type="predicted"/>
<dbReference type="Proteomes" id="UP001159405">
    <property type="component" value="Unassembled WGS sequence"/>
</dbReference>
<comment type="caution">
    <text evidence="2">The sequence shown here is derived from an EMBL/GenBank/DDBJ whole genome shotgun (WGS) entry which is preliminary data.</text>
</comment>